<dbReference type="Proteomes" id="UP000694888">
    <property type="component" value="Unplaced"/>
</dbReference>
<feature type="compositionally biased region" description="Pro residues" evidence="3">
    <location>
        <begin position="1052"/>
        <end position="1064"/>
    </location>
</feature>
<dbReference type="InterPro" id="IPR050836">
    <property type="entry name" value="SDS22/Internalin_LRR"/>
</dbReference>
<feature type="compositionally biased region" description="Basic and acidic residues" evidence="3">
    <location>
        <begin position="63"/>
        <end position="86"/>
    </location>
</feature>
<accession>A0ABM1A731</accession>
<feature type="compositionally biased region" description="Low complexity" evidence="3">
    <location>
        <begin position="822"/>
        <end position="839"/>
    </location>
</feature>
<dbReference type="InterPro" id="IPR025875">
    <property type="entry name" value="Leu-rich_rpt_4"/>
</dbReference>
<dbReference type="PANTHER" id="PTHR46652">
    <property type="entry name" value="LEUCINE-RICH REPEAT AND IQ DOMAIN-CONTAINING PROTEIN 1-RELATED"/>
    <property type="match status" value="1"/>
</dbReference>
<reference evidence="5" key="1">
    <citation type="submission" date="2025-08" db="UniProtKB">
        <authorList>
            <consortium name="RefSeq"/>
        </authorList>
    </citation>
    <scope>IDENTIFICATION</scope>
</reference>
<dbReference type="InterPro" id="IPR003591">
    <property type="entry name" value="Leu-rich_rpt_typical-subtyp"/>
</dbReference>
<feature type="compositionally biased region" description="Pro residues" evidence="3">
    <location>
        <begin position="109"/>
        <end position="118"/>
    </location>
</feature>
<dbReference type="SMART" id="SM00369">
    <property type="entry name" value="LRR_TYP"/>
    <property type="match status" value="4"/>
</dbReference>
<keyword evidence="2" id="KW-0677">Repeat</keyword>
<keyword evidence="4" id="KW-1185">Reference proteome</keyword>
<feature type="region of interest" description="Disordered" evidence="3">
    <location>
        <begin position="1192"/>
        <end position="1306"/>
    </location>
</feature>
<evidence type="ECO:0000256" key="2">
    <source>
        <dbReference type="ARBA" id="ARBA00022737"/>
    </source>
</evidence>
<protein>
    <submittedName>
        <fullName evidence="5">Leucine-rich repeat and IQ domain-containing protein 1</fullName>
    </submittedName>
</protein>
<evidence type="ECO:0000313" key="4">
    <source>
        <dbReference type="Proteomes" id="UP000694888"/>
    </source>
</evidence>
<feature type="compositionally biased region" description="Polar residues" evidence="3">
    <location>
        <begin position="664"/>
        <end position="699"/>
    </location>
</feature>
<proteinExistence type="predicted"/>
<feature type="compositionally biased region" description="Low complexity" evidence="3">
    <location>
        <begin position="119"/>
        <end position="130"/>
    </location>
</feature>
<evidence type="ECO:0000256" key="1">
    <source>
        <dbReference type="ARBA" id="ARBA00022614"/>
    </source>
</evidence>
<organism evidence="4 5">
    <name type="scientific">Aplysia californica</name>
    <name type="common">California sea hare</name>
    <dbReference type="NCBI Taxonomy" id="6500"/>
    <lineage>
        <taxon>Eukaryota</taxon>
        <taxon>Metazoa</taxon>
        <taxon>Spiralia</taxon>
        <taxon>Lophotrochozoa</taxon>
        <taxon>Mollusca</taxon>
        <taxon>Gastropoda</taxon>
        <taxon>Heterobranchia</taxon>
        <taxon>Euthyneura</taxon>
        <taxon>Tectipleura</taxon>
        <taxon>Aplysiida</taxon>
        <taxon>Aplysioidea</taxon>
        <taxon>Aplysiidae</taxon>
        <taxon>Aplysia</taxon>
    </lineage>
</organism>
<feature type="region of interest" description="Disordered" evidence="3">
    <location>
        <begin position="664"/>
        <end position="760"/>
    </location>
</feature>
<dbReference type="InterPro" id="IPR032675">
    <property type="entry name" value="LRR_dom_sf"/>
</dbReference>
<feature type="region of interest" description="Disordered" evidence="3">
    <location>
        <begin position="807"/>
        <end position="849"/>
    </location>
</feature>
<dbReference type="PANTHER" id="PTHR46652:SF7">
    <property type="entry name" value="LEUCINE-RICH REPEAT AND IQ DOMAIN-CONTAINING PROTEIN 1"/>
    <property type="match status" value="1"/>
</dbReference>
<feature type="region of interest" description="Disordered" evidence="3">
    <location>
        <begin position="1006"/>
        <end position="1089"/>
    </location>
</feature>
<dbReference type="Gene3D" id="3.80.10.10">
    <property type="entry name" value="Ribonuclease Inhibitor"/>
    <property type="match status" value="2"/>
</dbReference>
<evidence type="ECO:0000256" key="3">
    <source>
        <dbReference type="SAM" id="MobiDB-lite"/>
    </source>
</evidence>
<feature type="region of interest" description="Disordered" evidence="3">
    <location>
        <begin position="1"/>
        <end position="130"/>
    </location>
</feature>
<dbReference type="InterPro" id="IPR001611">
    <property type="entry name" value="Leu-rich_rpt"/>
</dbReference>
<dbReference type="GeneID" id="101855441"/>
<dbReference type="Pfam" id="PF12799">
    <property type="entry name" value="LRR_4"/>
    <property type="match status" value="1"/>
</dbReference>
<evidence type="ECO:0000313" key="5">
    <source>
        <dbReference type="RefSeq" id="XP_012942132.1"/>
    </source>
</evidence>
<feature type="compositionally biased region" description="Basic and acidic residues" evidence="3">
    <location>
        <begin position="13"/>
        <end position="27"/>
    </location>
</feature>
<dbReference type="RefSeq" id="XP_012942132.1">
    <property type="nucleotide sequence ID" value="XM_013086678.2"/>
</dbReference>
<feature type="compositionally biased region" description="Basic and acidic residues" evidence="3">
    <location>
        <begin position="1278"/>
        <end position="1292"/>
    </location>
</feature>
<feature type="compositionally biased region" description="Acidic residues" evidence="3">
    <location>
        <begin position="737"/>
        <end position="750"/>
    </location>
</feature>
<dbReference type="SUPFAM" id="SSF52058">
    <property type="entry name" value="L domain-like"/>
    <property type="match status" value="1"/>
</dbReference>
<sequence>MDKEKIQNSCDIQGKENESLQDNDKKVNGVCEDSNTDNQQIKTSTEDVLRKSVVSASQVPDTTSHKEGSVVSDPSRKSNLDSEEQPRTPPASGRKSKASTSSPVMKFMPHPPSRPPSAGPEVTDATTISSASTKSAEALVSGAAVVATTATTKTAAEAVTVTEIKPMAPTPVVEQAPVLEKQEDPVEKQRLAWMKNCVPWSKVSNEPWRLKPNAQRSHKRPSSAKKLPALSEAVILSAAQAETLRQVSSVELTSLPGCSLSTLSQCWSLRYLTVTNCGLICLDGLSQCKHLHYINAEHNNIEHLDLKDLGSLQVLRLAHNRLNIVHGLEGCINLRWLDLSHNRITKLSGLGALRRLHTLRACHNQLVSTEGLEEVVTLQRLELSHNYLQALTKLSRMCLLTILDVSANNLQKVPEFSNQVLLQHLNLRENSIKSLEDCSKCWLPLLESLNCGQNMLENLNGIDKLITLSELDVSSNQITEPEVVTEGLHLSGKLSSLVLEGNPLVDVYFNEYRDILFKALPMVSCIDGVQRQGAADLGPENTDDDFTLMCLSQTAAHKKLAMNFDAQLQEHEVSAPGASDNLCSCFFTFCDTSFKMAAEYRSSHEYGDISVTSSISDFTTTVSTDLSSKMSKFNSTDTDKVTTGDVTDRKSKFEAAVAAQGHLMSSENFPESARSSINGNHSTASVSNNKSKGSQRNSGLSSSVKSVTEKSKLLSSVEAGHTPVLNTGANKKKVLDDSTDSSDSDSEAENDPSLYPSATDHQKRLQVMAPQSAAPTAASYMNEKDKFEMALQGKSTAASHDRNIQHGVNDRRHSKPQNDTLHSSSYGVSSSQHHSSQYSTNNLHSMPDSARLGQKDLFERAVQQQQQTATATPTAVSAKAMFDMAVSGGGSSSSMGIQPETMRARSIPSGGTDFNPQHGVKANVVGNQLMEEPGEDLLNDLDLAALGMDGDFSFDGLDFDIDKYLDMNDLDEFLEKGWRPAESPQIPQSSYPVLGKIGSAESNFNNNHNGMRKPIQDSSLHRTGLGMTAPPPPMQPSHAWKDAPVPELMGKPPRPSPLPAPSPSPSSVASAAETLGGGSIRSKKDELSDEWGFKDSRTAELMMARAKKMKYNAERKRKLSKLDPKQRLQLFRRLEESGKIHPVRPPPAKVLPRKEYFQAREEEVQRQELERRVEEHARVNRTFEWLHTQVGDHPVSSSRINPGPGAMHTHSDSNMSKNPHNFDYGPRKTSPGSDYMDSVSAHGGHGGHRLGRRFSTEEAHAGNSPMLPPIQIGAVPSTHKDERMSWRNEQVDKSLGWGGGKKRGKN</sequence>
<dbReference type="PROSITE" id="PS51450">
    <property type="entry name" value="LRR"/>
    <property type="match status" value="3"/>
</dbReference>
<gene>
    <name evidence="5" type="primary">LOC101855441</name>
</gene>
<keyword evidence="1" id="KW-0433">Leucine-rich repeat</keyword>
<name>A0ABM1A731_APLCA</name>